<gene>
    <name evidence="2" type="ORF">MEDL_316</name>
</gene>
<feature type="compositionally biased region" description="Basic residues" evidence="1">
    <location>
        <begin position="8"/>
        <end position="24"/>
    </location>
</feature>
<evidence type="ECO:0000313" key="2">
    <source>
        <dbReference type="EMBL" id="CAG2184668.1"/>
    </source>
</evidence>
<name>A0A8S3PMR9_MYTED</name>
<dbReference type="EMBL" id="CAJPWZ010000013">
    <property type="protein sequence ID" value="CAG2184668.1"/>
    <property type="molecule type" value="Genomic_DNA"/>
</dbReference>
<proteinExistence type="predicted"/>
<feature type="region of interest" description="Disordered" evidence="1">
    <location>
        <begin position="137"/>
        <end position="169"/>
    </location>
</feature>
<organism evidence="2 3">
    <name type="scientific">Mytilus edulis</name>
    <name type="common">Blue mussel</name>
    <dbReference type="NCBI Taxonomy" id="6550"/>
    <lineage>
        <taxon>Eukaryota</taxon>
        <taxon>Metazoa</taxon>
        <taxon>Spiralia</taxon>
        <taxon>Lophotrochozoa</taxon>
        <taxon>Mollusca</taxon>
        <taxon>Bivalvia</taxon>
        <taxon>Autobranchia</taxon>
        <taxon>Pteriomorphia</taxon>
        <taxon>Mytilida</taxon>
        <taxon>Mytiloidea</taxon>
        <taxon>Mytilidae</taxon>
        <taxon>Mytilinae</taxon>
        <taxon>Mytilus</taxon>
    </lineage>
</organism>
<comment type="caution">
    <text evidence="2">The sequence shown here is derived from an EMBL/GenBank/DDBJ whole genome shotgun (WGS) entry which is preliminary data.</text>
</comment>
<dbReference type="AlphaFoldDB" id="A0A8S3PMR9"/>
<keyword evidence="3" id="KW-1185">Reference proteome</keyword>
<feature type="compositionally biased region" description="Polar residues" evidence="1">
    <location>
        <begin position="146"/>
        <end position="169"/>
    </location>
</feature>
<accession>A0A8S3PMR9</accession>
<evidence type="ECO:0000256" key="1">
    <source>
        <dbReference type="SAM" id="MobiDB-lite"/>
    </source>
</evidence>
<reference evidence="2" key="1">
    <citation type="submission" date="2021-03" db="EMBL/GenBank/DDBJ databases">
        <authorList>
            <person name="Bekaert M."/>
        </authorList>
    </citation>
    <scope>NUCLEOTIDE SEQUENCE</scope>
</reference>
<dbReference type="OrthoDB" id="10046076at2759"/>
<evidence type="ECO:0000313" key="3">
    <source>
        <dbReference type="Proteomes" id="UP000683360"/>
    </source>
</evidence>
<sequence>MDNPGIKKLMRRRDRAYKQIKKSNHSSDVKRLEQLKQTSKENQDKPIKKRVIVRFLSYRTRSKVYTNKKALKGDADGIFITENLTQYRTGLTQKLADLKYNHKIFAYWTSDGRIFAKTTEKGTKKLIKNYDDITALETTTDDDNQQQEPDLSPGTTNQNSDENHNNGTY</sequence>
<feature type="compositionally biased region" description="Basic and acidic residues" evidence="1">
    <location>
        <begin position="25"/>
        <end position="43"/>
    </location>
</feature>
<dbReference type="Proteomes" id="UP000683360">
    <property type="component" value="Unassembled WGS sequence"/>
</dbReference>
<protein>
    <submittedName>
        <fullName evidence="2">Uncharacterized protein</fullName>
    </submittedName>
</protein>
<feature type="region of interest" description="Disordered" evidence="1">
    <location>
        <begin position="1"/>
        <end position="43"/>
    </location>
</feature>